<keyword evidence="14" id="KW-1185">Reference proteome</keyword>
<dbReference type="GO" id="GO:0009584">
    <property type="term" value="P:detection of visible light"/>
    <property type="evidence" value="ECO:0007669"/>
    <property type="project" value="InterPro"/>
</dbReference>
<dbReference type="PANTHER" id="PTHR42878">
    <property type="entry name" value="TWO-COMPONENT HISTIDINE KINASE"/>
    <property type="match status" value="1"/>
</dbReference>
<dbReference type="InterPro" id="IPR043150">
    <property type="entry name" value="Phytochrome_PHY_sf"/>
</dbReference>
<dbReference type="Pfam" id="PF00360">
    <property type="entry name" value="PHY"/>
    <property type="match status" value="1"/>
</dbReference>
<dbReference type="Gene3D" id="3.30.450.40">
    <property type="match status" value="1"/>
</dbReference>
<dbReference type="SUPFAM" id="SSF55785">
    <property type="entry name" value="PYP-like sensor domain (PAS domain)"/>
    <property type="match status" value="1"/>
</dbReference>
<comment type="catalytic activity">
    <reaction evidence="1">
        <text>ATP + protein L-histidine = ADP + protein N-phospho-L-histidine.</text>
        <dbReference type="EC" id="2.7.13.3"/>
    </reaction>
</comment>
<dbReference type="InterPro" id="IPR001294">
    <property type="entry name" value="Phytochrome"/>
</dbReference>
<dbReference type="PROSITE" id="PS50046">
    <property type="entry name" value="PHYTOCHROME_2"/>
    <property type="match status" value="1"/>
</dbReference>
<evidence type="ECO:0000256" key="3">
    <source>
        <dbReference type="ARBA" id="ARBA00012438"/>
    </source>
</evidence>
<dbReference type="GO" id="GO:0000156">
    <property type="term" value="F:phosphorelay response regulator activity"/>
    <property type="evidence" value="ECO:0007669"/>
    <property type="project" value="TreeGrafter"/>
</dbReference>
<dbReference type="AlphaFoldDB" id="A0A560FJ88"/>
<dbReference type="InterPro" id="IPR036097">
    <property type="entry name" value="HisK_dim/P_sf"/>
</dbReference>
<evidence type="ECO:0000256" key="8">
    <source>
        <dbReference type="ARBA" id="ARBA00022777"/>
    </source>
</evidence>
<organism evidence="13 14">
    <name type="scientific">Nitrospirillum amazonense</name>
    <dbReference type="NCBI Taxonomy" id="28077"/>
    <lineage>
        <taxon>Bacteria</taxon>
        <taxon>Pseudomonadati</taxon>
        <taxon>Pseudomonadota</taxon>
        <taxon>Alphaproteobacteria</taxon>
        <taxon>Rhodospirillales</taxon>
        <taxon>Azospirillaceae</taxon>
        <taxon>Nitrospirillum</taxon>
    </lineage>
</organism>
<evidence type="ECO:0000313" key="14">
    <source>
        <dbReference type="Proteomes" id="UP000316545"/>
    </source>
</evidence>
<dbReference type="SUPFAM" id="SSF55874">
    <property type="entry name" value="ATPase domain of HSP90 chaperone/DNA topoisomerase II/histidine kinase"/>
    <property type="match status" value="1"/>
</dbReference>
<comment type="caution">
    <text evidence="13">The sequence shown here is derived from an EMBL/GenBank/DDBJ whole genome shotgun (WGS) entry which is preliminary data.</text>
</comment>
<dbReference type="PRINTS" id="PR01033">
    <property type="entry name" value="PHYTOCHROME"/>
</dbReference>
<dbReference type="GO" id="GO:0009881">
    <property type="term" value="F:photoreceptor activity"/>
    <property type="evidence" value="ECO:0007669"/>
    <property type="project" value="UniProtKB-KW"/>
</dbReference>
<keyword evidence="8 13" id="KW-0418">Kinase</keyword>
<dbReference type="SMART" id="SM00387">
    <property type="entry name" value="HATPase_c"/>
    <property type="match status" value="1"/>
</dbReference>
<keyword evidence="6" id="KW-0716">Sensory transduction</keyword>
<dbReference type="CDD" id="cd00082">
    <property type="entry name" value="HisKA"/>
    <property type="match status" value="1"/>
</dbReference>
<evidence type="ECO:0000256" key="9">
    <source>
        <dbReference type="ARBA" id="ARBA00022991"/>
    </source>
</evidence>
<dbReference type="InterPro" id="IPR016132">
    <property type="entry name" value="Phyto_chromo_attachment"/>
</dbReference>
<reference evidence="13 14" key="1">
    <citation type="submission" date="2019-06" db="EMBL/GenBank/DDBJ databases">
        <title>Genomic Encyclopedia of Type Strains, Phase IV (KMG-V): Genome sequencing to study the core and pangenomes of soil and plant-associated prokaryotes.</title>
        <authorList>
            <person name="Whitman W."/>
        </authorList>
    </citation>
    <scope>NUCLEOTIDE SEQUENCE [LARGE SCALE GENOMIC DNA]</scope>
    <source>
        <strain evidence="13 14">BR 11865</strain>
    </source>
</reference>
<dbReference type="EC" id="2.7.13.3" evidence="3"/>
<protein>
    <recommendedName>
        <fullName evidence="3">histidine kinase</fullName>
        <ecNumber evidence="3">2.7.13.3</ecNumber>
    </recommendedName>
</protein>
<dbReference type="GO" id="GO:0000155">
    <property type="term" value="F:phosphorelay sensor kinase activity"/>
    <property type="evidence" value="ECO:0007669"/>
    <property type="project" value="InterPro"/>
</dbReference>
<dbReference type="SUPFAM" id="SSF55781">
    <property type="entry name" value="GAF domain-like"/>
    <property type="match status" value="2"/>
</dbReference>
<sequence length="768" mass="84114">MDKWVCPVVTSHSPGNTDIAPGVPPVPQDLLDQCAREPIRIPGGIQPHGAVAVLRPDDLVVIQASANLGAILDRPVTFDGSQTLGDLVGPRTALENDVRLWAGGTDTAFLEQYQIDGRTFHVSGQRTSQGLILEFESFDEAERGRSASLYQLLRDFLDNSDGLKTVADLSAGVAAEVQTLTGFNRVLIYRFDEDWNGTVIAEKGDGTLPSYLDLRFPASDIPAQARELYRTNRLRLIPTATYTPAPLIPALCPTDGAPLDMSVVALRSVSPVHLEYMRNMGTAASLSISIVIDGRLWGLISCHHAQPRYVGPQIRAACDFLGRIVAQQIAARERAAEIDERLQLKNIETELVAHLARAPGFQAGLVDCASQWLALTNSPGAAVVTDGIVLAAGKAPPIDSILSLVEWLRTRNVDQIYATSTLSADWPPGKEIAGVASGVIAVPISRLHASFILWFRPEVVQTVRWGGDPRAAKATDTAGRLHPRLSFETWKQEVRERAQPWRSAELLSAADFRGAIINFVLQRAEERAQLTEELQRSNKELEAFSYSISHDLRAPFRHIAGYAELLGEEEPDLKALSRHYLDGIIAAALSAGELVDDLLHFSQLGRTSLKMTRIDMAKVMAEIRRSLAITEGQRPVEWEIGVLPPAWGDTTLVRQALFNLVDNALKYSRDATPPRIKVWGQDRPDEVLYCVEDNGVGFDMNYAGKLFQVFQRLHRQEDFEGTGIGLALTKRIIDRHGGTLEAKGAVGQGAAFSFTLPKRQTGGNRGHA</sequence>
<keyword evidence="7" id="KW-0808">Transferase</keyword>
<comment type="similarity">
    <text evidence="2">In the N-terminal section; belongs to the phytochrome family.</text>
</comment>
<evidence type="ECO:0000313" key="13">
    <source>
        <dbReference type="EMBL" id="TWB21667.1"/>
    </source>
</evidence>
<dbReference type="GO" id="GO:0030295">
    <property type="term" value="F:protein kinase activator activity"/>
    <property type="evidence" value="ECO:0007669"/>
    <property type="project" value="TreeGrafter"/>
</dbReference>
<dbReference type="InterPro" id="IPR003018">
    <property type="entry name" value="GAF"/>
</dbReference>
<dbReference type="SUPFAM" id="SSF47384">
    <property type="entry name" value="Homodimeric domain of signal transducing histidine kinase"/>
    <property type="match status" value="1"/>
</dbReference>
<dbReference type="GO" id="GO:0006355">
    <property type="term" value="P:regulation of DNA-templated transcription"/>
    <property type="evidence" value="ECO:0007669"/>
    <property type="project" value="InterPro"/>
</dbReference>
<dbReference type="SMART" id="SM00388">
    <property type="entry name" value="HisKA"/>
    <property type="match status" value="1"/>
</dbReference>
<evidence type="ECO:0000259" key="11">
    <source>
        <dbReference type="PROSITE" id="PS50046"/>
    </source>
</evidence>
<dbReference type="InterPro" id="IPR013654">
    <property type="entry name" value="PAS_2"/>
</dbReference>
<evidence type="ECO:0000256" key="10">
    <source>
        <dbReference type="ARBA" id="ARBA00023170"/>
    </source>
</evidence>
<evidence type="ECO:0000256" key="4">
    <source>
        <dbReference type="ARBA" id="ARBA00022543"/>
    </source>
</evidence>
<proteinExistence type="inferred from homology"/>
<keyword evidence="4" id="KW-0600">Photoreceptor protein</keyword>
<dbReference type="FunFam" id="3.30.565.10:FF:000006">
    <property type="entry name" value="Sensor histidine kinase WalK"/>
    <property type="match status" value="1"/>
</dbReference>
<dbReference type="GO" id="GO:0007234">
    <property type="term" value="P:osmosensory signaling via phosphorelay pathway"/>
    <property type="evidence" value="ECO:0007669"/>
    <property type="project" value="TreeGrafter"/>
</dbReference>
<dbReference type="InterPro" id="IPR029016">
    <property type="entry name" value="GAF-like_dom_sf"/>
</dbReference>
<dbReference type="Gene3D" id="3.30.450.20">
    <property type="entry name" value="PAS domain"/>
    <property type="match status" value="1"/>
</dbReference>
<evidence type="ECO:0000256" key="6">
    <source>
        <dbReference type="ARBA" id="ARBA00022606"/>
    </source>
</evidence>
<dbReference type="Gene3D" id="3.30.565.10">
    <property type="entry name" value="Histidine kinase-like ATPase, C-terminal domain"/>
    <property type="match status" value="1"/>
</dbReference>
<dbReference type="Proteomes" id="UP000316545">
    <property type="component" value="Unassembled WGS sequence"/>
</dbReference>
<dbReference type="Gene3D" id="3.30.450.270">
    <property type="match status" value="1"/>
</dbReference>
<evidence type="ECO:0000259" key="12">
    <source>
        <dbReference type="PROSITE" id="PS50109"/>
    </source>
</evidence>
<dbReference type="Pfam" id="PF08446">
    <property type="entry name" value="PAS_2"/>
    <property type="match status" value="1"/>
</dbReference>
<evidence type="ECO:0000256" key="7">
    <source>
        <dbReference type="ARBA" id="ARBA00022679"/>
    </source>
</evidence>
<dbReference type="InterPro" id="IPR003661">
    <property type="entry name" value="HisK_dim/P_dom"/>
</dbReference>
<keyword evidence="10" id="KW-0675">Receptor</keyword>
<dbReference type="InterPro" id="IPR013515">
    <property type="entry name" value="Phytochrome_cen-reg"/>
</dbReference>
<evidence type="ECO:0000256" key="5">
    <source>
        <dbReference type="ARBA" id="ARBA00022553"/>
    </source>
</evidence>
<feature type="domain" description="Histidine kinase" evidence="12">
    <location>
        <begin position="547"/>
        <end position="760"/>
    </location>
</feature>
<dbReference type="Pfam" id="PF01590">
    <property type="entry name" value="GAF"/>
    <property type="match status" value="1"/>
</dbReference>
<dbReference type="InterPro" id="IPR003594">
    <property type="entry name" value="HATPase_dom"/>
</dbReference>
<dbReference type="Pfam" id="PF02518">
    <property type="entry name" value="HATPase_c"/>
    <property type="match status" value="1"/>
</dbReference>
<keyword evidence="5" id="KW-0597">Phosphoprotein</keyword>
<dbReference type="EMBL" id="VITO01000017">
    <property type="protein sequence ID" value="TWB21667.1"/>
    <property type="molecule type" value="Genomic_DNA"/>
</dbReference>
<dbReference type="InterPro" id="IPR050351">
    <property type="entry name" value="BphY/WalK/GraS-like"/>
</dbReference>
<dbReference type="Gene3D" id="1.10.287.130">
    <property type="match status" value="1"/>
</dbReference>
<dbReference type="InterPro" id="IPR005467">
    <property type="entry name" value="His_kinase_dom"/>
</dbReference>
<dbReference type="InterPro" id="IPR035965">
    <property type="entry name" value="PAS-like_dom_sf"/>
</dbReference>
<dbReference type="PANTHER" id="PTHR42878:SF15">
    <property type="entry name" value="BACTERIOPHYTOCHROME"/>
    <property type="match status" value="1"/>
</dbReference>
<dbReference type="Pfam" id="PF00512">
    <property type="entry name" value="HisKA"/>
    <property type="match status" value="1"/>
</dbReference>
<dbReference type="InterPro" id="IPR036890">
    <property type="entry name" value="HATPase_C_sf"/>
</dbReference>
<accession>A0A560FJ88</accession>
<evidence type="ECO:0000256" key="2">
    <source>
        <dbReference type="ARBA" id="ARBA00006402"/>
    </source>
</evidence>
<dbReference type="PROSITE" id="PS50109">
    <property type="entry name" value="HIS_KIN"/>
    <property type="match status" value="1"/>
</dbReference>
<dbReference type="SMART" id="SM00065">
    <property type="entry name" value="GAF"/>
    <property type="match status" value="1"/>
</dbReference>
<evidence type="ECO:0000256" key="1">
    <source>
        <dbReference type="ARBA" id="ARBA00000085"/>
    </source>
</evidence>
<name>A0A560FJ88_9PROT</name>
<gene>
    <name evidence="13" type="ORF">FBZ88_11721</name>
</gene>
<keyword evidence="9" id="KW-0157">Chromophore</keyword>
<feature type="domain" description="Phytochrome chromophore attachment site" evidence="11">
    <location>
        <begin position="165"/>
        <end position="323"/>
    </location>
</feature>